<dbReference type="EMBL" id="UZAH01001090">
    <property type="protein sequence ID" value="VDO19497.1"/>
    <property type="molecule type" value="Genomic_DNA"/>
</dbReference>
<evidence type="ECO:0000313" key="2">
    <source>
        <dbReference type="Proteomes" id="UP000050761"/>
    </source>
</evidence>
<gene>
    <name evidence="1" type="ORF">HPBE_LOCUS1115</name>
</gene>
<reference evidence="1 2" key="1">
    <citation type="submission" date="2018-11" db="EMBL/GenBank/DDBJ databases">
        <authorList>
            <consortium name="Pathogen Informatics"/>
        </authorList>
    </citation>
    <scope>NUCLEOTIDE SEQUENCE [LARGE SCALE GENOMIC DNA]</scope>
</reference>
<keyword evidence="2" id="KW-1185">Reference proteome</keyword>
<proteinExistence type="predicted"/>
<name>A0A183F4M2_HELPZ</name>
<reference evidence="3" key="2">
    <citation type="submission" date="2019-09" db="UniProtKB">
        <authorList>
            <consortium name="WormBaseParasite"/>
        </authorList>
    </citation>
    <scope>IDENTIFICATION</scope>
</reference>
<dbReference type="Proteomes" id="UP000050761">
    <property type="component" value="Unassembled WGS sequence"/>
</dbReference>
<dbReference type="OrthoDB" id="5856504at2759"/>
<dbReference type="WBParaSite" id="HPBE_0000111401-mRNA-1">
    <property type="protein sequence ID" value="HPBE_0000111401-mRNA-1"/>
    <property type="gene ID" value="HPBE_0000111401"/>
</dbReference>
<evidence type="ECO:0000313" key="3">
    <source>
        <dbReference type="WBParaSite" id="HPBE_0000111401-mRNA-1"/>
    </source>
</evidence>
<dbReference type="AlphaFoldDB" id="A0A183F4M2"/>
<evidence type="ECO:0000313" key="1">
    <source>
        <dbReference type="EMBL" id="VDO19497.1"/>
    </source>
</evidence>
<protein>
    <submittedName>
        <fullName evidence="3">PAS domain-containing protein</fullName>
    </submittedName>
</protein>
<accession>A0A3P7UB18</accession>
<accession>A0A183F4M2</accession>
<sequence length="78" mass="9191">MEGLVGLVGFSDSEYFQKCRYIHEVELVNMKLQMRILETHLENFLHIRYDATLRSKSDRPRFRTGFINAGVAVIWLTE</sequence>
<organism evidence="2 3">
    <name type="scientific">Heligmosomoides polygyrus</name>
    <name type="common">Parasitic roundworm</name>
    <dbReference type="NCBI Taxonomy" id="6339"/>
    <lineage>
        <taxon>Eukaryota</taxon>
        <taxon>Metazoa</taxon>
        <taxon>Ecdysozoa</taxon>
        <taxon>Nematoda</taxon>
        <taxon>Chromadorea</taxon>
        <taxon>Rhabditida</taxon>
        <taxon>Rhabditina</taxon>
        <taxon>Rhabditomorpha</taxon>
        <taxon>Strongyloidea</taxon>
        <taxon>Heligmosomidae</taxon>
        <taxon>Heligmosomoides</taxon>
    </lineage>
</organism>